<dbReference type="InterPro" id="IPR005901">
    <property type="entry name" value="GLPGLI"/>
</dbReference>
<evidence type="ECO:0000313" key="1">
    <source>
        <dbReference type="EMBL" id="TWI00667.1"/>
    </source>
</evidence>
<name>A0ABY3FLE6_9FLAO</name>
<comment type="caution">
    <text evidence="1">The sequence shown here is derived from an EMBL/GenBank/DDBJ whole genome shotgun (WGS) entry which is preliminary data.</text>
</comment>
<keyword evidence="2" id="KW-1185">Reference proteome</keyword>
<evidence type="ECO:0000313" key="2">
    <source>
        <dbReference type="Proteomes" id="UP000317519"/>
    </source>
</evidence>
<proteinExistence type="predicted"/>
<dbReference type="EMBL" id="VLKO01000004">
    <property type="protein sequence ID" value="TWI00667.1"/>
    <property type="molecule type" value="Genomic_DNA"/>
</dbReference>
<reference evidence="1 2" key="1">
    <citation type="journal article" date="2015" name="Stand. Genomic Sci.">
        <title>Genomic Encyclopedia of Bacterial and Archaeal Type Strains, Phase III: the genomes of soil and plant-associated and newly described type strains.</title>
        <authorList>
            <person name="Whitman W.B."/>
            <person name="Woyke T."/>
            <person name="Klenk H.P."/>
            <person name="Zhou Y."/>
            <person name="Lilburn T.G."/>
            <person name="Beck B.J."/>
            <person name="De Vos P."/>
            <person name="Vandamme P."/>
            <person name="Eisen J.A."/>
            <person name="Garrity G."/>
            <person name="Hugenholtz P."/>
            <person name="Kyrpides N.C."/>
        </authorList>
    </citation>
    <scope>NUCLEOTIDE SEQUENCE [LARGE SCALE GENOMIC DNA]</scope>
    <source>
        <strain evidence="1 2">CGMCC 1.6847</strain>
    </source>
</reference>
<gene>
    <name evidence="1" type="ORF">IQ05_01326</name>
</gene>
<dbReference type="Pfam" id="PF22252">
    <property type="entry name" value="PNGase_F-II_N"/>
    <property type="match status" value="1"/>
</dbReference>
<sequence length="252" mass="29402">MKKLLILLLLTCNCYSQYKIEYDYTSETNDSFGNAKTISKCYLYTDNSRSKFIKDRVINGGYEQELQYPNKDLEEKFKSEDKGMVYGDSIGYVVTKFMESDSIYLRTSGAILVKEKLEKIDFKIQDEFKTISTYNCQKAIASVYGREFEIWFTSEIAIHDGPWKLSGLPGLIIEVHSTDRNHNFYFTSIKKMSSSTYLYSLPTFKKIEDRAERIKARIKSVETQFKYKKSKNPDSDLKMTINDLDLPIIEFK</sequence>
<organism evidence="1 2">
    <name type="scientific">Flavobacterium tiangeerense</name>
    <dbReference type="NCBI Taxonomy" id="459471"/>
    <lineage>
        <taxon>Bacteria</taxon>
        <taxon>Pseudomonadati</taxon>
        <taxon>Bacteroidota</taxon>
        <taxon>Flavobacteriia</taxon>
        <taxon>Flavobacteriales</taxon>
        <taxon>Flavobacteriaceae</taxon>
        <taxon>Flavobacterium</taxon>
    </lineage>
</organism>
<accession>A0ABY3FLE6</accession>
<dbReference type="NCBIfam" id="TIGR01200">
    <property type="entry name" value="GLPGLI"/>
    <property type="match status" value="1"/>
</dbReference>
<dbReference type="Proteomes" id="UP000317519">
    <property type="component" value="Unassembled WGS sequence"/>
</dbReference>
<protein>
    <submittedName>
        <fullName evidence="1">GLPGLI family protein</fullName>
    </submittedName>
</protein>
<dbReference type="RefSeq" id="WP_144891110.1">
    <property type="nucleotide sequence ID" value="NZ_VLKO01000004.1"/>
</dbReference>